<name>A0A1C7N099_9FUNG</name>
<sequence>MINSLPNITLDVLLISGYTDEITNKLSFSVHLLHHIGFRLNSDFFINEDADFMKVIFVTRMLMNRTLCLRIDSPRMNSLHLNSQLFLAQNGIIELGWLEREFYAIDQAKFDGNLFKSISPVLIKLE</sequence>
<gene>
    <name evidence="1" type="ORF">A0J61_09852</name>
</gene>
<dbReference type="EMBL" id="LUGH01000954">
    <property type="protein sequence ID" value="OBZ82096.1"/>
    <property type="molecule type" value="Genomic_DNA"/>
</dbReference>
<dbReference type="AlphaFoldDB" id="A0A1C7N099"/>
<evidence type="ECO:0000313" key="2">
    <source>
        <dbReference type="Proteomes" id="UP000093000"/>
    </source>
</evidence>
<evidence type="ECO:0000313" key="1">
    <source>
        <dbReference type="EMBL" id="OBZ82096.1"/>
    </source>
</evidence>
<comment type="caution">
    <text evidence="1">The sequence shown here is derived from an EMBL/GenBank/DDBJ whole genome shotgun (WGS) entry which is preliminary data.</text>
</comment>
<dbReference type="Proteomes" id="UP000093000">
    <property type="component" value="Unassembled WGS sequence"/>
</dbReference>
<keyword evidence="2" id="KW-1185">Reference proteome</keyword>
<proteinExistence type="predicted"/>
<protein>
    <submittedName>
        <fullName evidence="1">Uncharacterized protein</fullName>
    </submittedName>
</protein>
<dbReference type="OrthoDB" id="2288930at2759"/>
<dbReference type="InParanoid" id="A0A1C7N099"/>
<organism evidence="1 2">
    <name type="scientific">Choanephora cucurbitarum</name>
    <dbReference type="NCBI Taxonomy" id="101091"/>
    <lineage>
        <taxon>Eukaryota</taxon>
        <taxon>Fungi</taxon>
        <taxon>Fungi incertae sedis</taxon>
        <taxon>Mucoromycota</taxon>
        <taxon>Mucoromycotina</taxon>
        <taxon>Mucoromycetes</taxon>
        <taxon>Mucorales</taxon>
        <taxon>Mucorineae</taxon>
        <taxon>Choanephoraceae</taxon>
        <taxon>Choanephoroideae</taxon>
        <taxon>Choanephora</taxon>
    </lineage>
</organism>
<accession>A0A1C7N099</accession>
<reference evidence="1 2" key="1">
    <citation type="submission" date="2016-03" db="EMBL/GenBank/DDBJ databases">
        <title>Choanephora cucurbitarum.</title>
        <authorList>
            <person name="Min B."/>
            <person name="Park H."/>
            <person name="Park J.-H."/>
            <person name="Shin H.-D."/>
            <person name="Choi I.-G."/>
        </authorList>
    </citation>
    <scope>NUCLEOTIDE SEQUENCE [LARGE SCALE GENOMIC DNA]</scope>
    <source>
        <strain evidence="1 2">KUS-F28377</strain>
    </source>
</reference>